<feature type="chain" id="PRO_5025645943" evidence="4">
    <location>
        <begin position="21"/>
        <end position="398"/>
    </location>
</feature>
<evidence type="ECO:0000256" key="3">
    <source>
        <dbReference type="ARBA" id="ARBA00022737"/>
    </source>
</evidence>
<protein>
    <submittedName>
        <fullName evidence="5">Leucine-rich repeats and immunoglobulin-like domains protein 3</fullName>
    </submittedName>
</protein>
<evidence type="ECO:0000256" key="4">
    <source>
        <dbReference type="SAM" id="SignalP"/>
    </source>
</evidence>
<dbReference type="InterPro" id="IPR001611">
    <property type="entry name" value="Leu-rich_rpt"/>
</dbReference>
<comment type="caution">
    <text evidence="5">The sequence shown here is derived from an EMBL/GenBank/DDBJ whole genome shotgun (WGS) entry which is preliminary data.</text>
</comment>
<dbReference type="EMBL" id="VIIS01002127">
    <property type="protein sequence ID" value="KAF0288162.1"/>
    <property type="molecule type" value="Genomic_DNA"/>
</dbReference>
<accession>A0A6A4VCU3</accession>
<dbReference type="PANTHER" id="PTHR45842">
    <property type="entry name" value="SYNAPTIC ADHESION-LIKE MOLECULE SALM"/>
    <property type="match status" value="1"/>
</dbReference>
<name>A0A6A4VCU3_AMPAM</name>
<sequence>MRRPVIAALLVLAAASSGRAQCPWPRDMADLHGSCVCARPAGAALSVQCQFVDFSRLLGALRAAVPNQELDLLYVTNSTIRSLPSNVFANIPVQNIQFSDCDLEAIAPGAFAGLESRLRNLNLASNGLTDVPTEALQKLKRLELLDLSKNRIEYVADGAFKTLSLQTLKLADNNLTLSGGAFSGLDKSLKNLNLKGTGLRSLPEGVNSLSSLAFLDLAQNSITQLPTAAFAGMGSLTALNLERNLIQVLEPTVFRGVNDTLSSLSLLNNLIADFPTDAMRIMGRLRVLDIGFNLLTELPDNCLKSMTSLTLLALDGNPLATLPEAAFSHLRSTLRGLSLGGRFLTCDCRVRWIAQWIRDADLQVTSRERNPQFCGSPPDFRDRTFYQLNVEGRFGRGS</sequence>
<organism evidence="5 6">
    <name type="scientific">Amphibalanus amphitrite</name>
    <name type="common">Striped barnacle</name>
    <name type="synonym">Balanus amphitrite</name>
    <dbReference type="NCBI Taxonomy" id="1232801"/>
    <lineage>
        <taxon>Eukaryota</taxon>
        <taxon>Metazoa</taxon>
        <taxon>Ecdysozoa</taxon>
        <taxon>Arthropoda</taxon>
        <taxon>Crustacea</taxon>
        <taxon>Multicrustacea</taxon>
        <taxon>Cirripedia</taxon>
        <taxon>Thoracica</taxon>
        <taxon>Thoracicalcarea</taxon>
        <taxon>Balanomorpha</taxon>
        <taxon>Balanoidea</taxon>
        <taxon>Balanidae</taxon>
        <taxon>Amphibalaninae</taxon>
        <taxon>Amphibalanus</taxon>
    </lineage>
</organism>
<dbReference type="Pfam" id="PF13855">
    <property type="entry name" value="LRR_8"/>
    <property type="match status" value="3"/>
</dbReference>
<evidence type="ECO:0000313" key="6">
    <source>
        <dbReference type="Proteomes" id="UP000440578"/>
    </source>
</evidence>
<dbReference type="SMART" id="SM00369">
    <property type="entry name" value="LRR_TYP"/>
    <property type="match status" value="7"/>
</dbReference>
<keyword evidence="3" id="KW-0677">Repeat</keyword>
<keyword evidence="1" id="KW-0433">Leucine-rich repeat</keyword>
<keyword evidence="6" id="KW-1185">Reference proteome</keyword>
<evidence type="ECO:0000256" key="2">
    <source>
        <dbReference type="ARBA" id="ARBA00022729"/>
    </source>
</evidence>
<dbReference type="SUPFAM" id="SSF52058">
    <property type="entry name" value="L domain-like"/>
    <property type="match status" value="1"/>
</dbReference>
<keyword evidence="2 4" id="KW-0732">Signal</keyword>
<reference evidence="5 6" key="1">
    <citation type="submission" date="2019-07" db="EMBL/GenBank/DDBJ databases">
        <title>Draft genome assembly of a fouling barnacle, Amphibalanus amphitrite (Darwin, 1854): The first reference genome for Thecostraca.</title>
        <authorList>
            <person name="Kim W."/>
        </authorList>
    </citation>
    <scope>NUCLEOTIDE SEQUENCE [LARGE SCALE GENOMIC DNA]</scope>
    <source>
        <strain evidence="5">SNU_AA5</strain>
        <tissue evidence="5">Soma without cirri and trophi</tissue>
    </source>
</reference>
<dbReference type="PANTHER" id="PTHR45842:SF25">
    <property type="entry name" value="CARBOXYPEPTIDASE N SUBUNIT 2-LIKE"/>
    <property type="match status" value="1"/>
</dbReference>
<dbReference type="OrthoDB" id="6359842at2759"/>
<dbReference type="PROSITE" id="PS51450">
    <property type="entry name" value="LRR"/>
    <property type="match status" value="1"/>
</dbReference>
<proteinExistence type="predicted"/>
<dbReference type="AlphaFoldDB" id="A0A6A4VCU3"/>
<evidence type="ECO:0000313" key="5">
    <source>
        <dbReference type="EMBL" id="KAF0288162.1"/>
    </source>
</evidence>
<dbReference type="Gene3D" id="3.80.10.10">
    <property type="entry name" value="Ribonuclease Inhibitor"/>
    <property type="match status" value="2"/>
</dbReference>
<dbReference type="InterPro" id="IPR032675">
    <property type="entry name" value="LRR_dom_sf"/>
</dbReference>
<dbReference type="InterPro" id="IPR003591">
    <property type="entry name" value="Leu-rich_rpt_typical-subtyp"/>
</dbReference>
<evidence type="ECO:0000256" key="1">
    <source>
        <dbReference type="ARBA" id="ARBA00022614"/>
    </source>
</evidence>
<dbReference type="InterPro" id="IPR050467">
    <property type="entry name" value="LRFN"/>
</dbReference>
<gene>
    <name evidence="5" type="primary">Lrig3_2</name>
    <name evidence="5" type="ORF">FJT64_013478</name>
</gene>
<feature type="signal peptide" evidence="4">
    <location>
        <begin position="1"/>
        <end position="20"/>
    </location>
</feature>
<dbReference type="Proteomes" id="UP000440578">
    <property type="component" value="Unassembled WGS sequence"/>
</dbReference>